<dbReference type="EMBL" id="SODF01000001">
    <property type="protein sequence ID" value="TDW22045.1"/>
    <property type="molecule type" value="Genomic_DNA"/>
</dbReference>
<evidence type="ECO:0000256" key="2">
    <source>
        <dbReference type="ARBA" id="ARBA00023125"/>
    </source>
</evidence>
<dbReference type="PROSITE" id="PS50043">
    <property type="entry name" value="HTH_LUXR_2"/>
    <property type="match status" value="1"/>
</dbReference>
<proteinExistence type="predicted"/>
<reference evidence="5 6" key="1">
    <citation type="submission" date="2019-03" db="EMBL/GenBank/DDBJ databases">
        <title>Genomic Encyclopedia of Type Strains, Phase III (KMG-III): the genomes of soil and plant-associated and newly described type strains.</title>
        <authorList>
            <person name="Whitman W."/>
        </authorList>
    </citation>
    <scope>NUCLEOTIDE SEQUENCE [LARGE SCALE GENOMIC DNA]</scope>
    <source>
        <strain evidence="5 6">VKM Ac-2570</strain>
    </source>
</reference>
<dbReference type="Gene3D" id="1.10.10.10">
    <property type="entry name" value="Winged helix-like DNA-binding domain superfamily/Winged helix DNA-binding domain"/>
    <property type="match status" value="1"/>
</dbReference>
<dbReference type="Pfam" id="PF00196">
    <property type="entry name" value="GerE"/>
    <property type="match status" value="1"/>
</dbReference>
<dbReference type="AlphaFoldDB" id="A0A4R7ZWD0"/>
<dbReference type="InterPro" id="IPR059106">
    <property type="entry name" value="WHD_MalT"/>
</dbReference>
<organism evidence="5 6">
    <name type="scientific">Kribbella kalugense</name>
    <dbReference type="NCBI Taxonomy" id="2512221"/>
    <lineage>
        <taxon>Bacteria</taxon>
        <taxon>Bacillati</taxon>
        <taxon>Actinomycetota</taxon>
        <taxon>Actinomycetes</taxon>
        <taxon>Propionibacteriales</taxon>
        <taxon>Kribbellaceae</taxon>
        <taxon>Kribbella</taxon>
    </lineage>
</organism>
<evidence type="ECO:0000313" key="6">
    <source>
        <dbReference type="Proteomes" id="UP000295447"/>
    </source>
</evidence>
<dbReference type="Gene3D" id="1.25.40.10">
    <property type="entry name" value="Tetratricopeptide repeat domain"/>
    <property type="match status" value="1"/>
</dbReference>
<keyword evidence="6" id="KW-1185">Reference proteome</keyword>
<dbReference type="GO" id="GO:0003677">
    <property type="term" value="F:DNA binding"/>
    <property type="evidence" value="ECO:0007669"/>
    <property type="project" value="UniProtKB-KW"/>
</dbReference>
<evidence type="ECO:0000313" key="5">
    <source>
        <dbReference type="EMBL" id="TDW22045.1"/>
    </source>
</evidence>
<dbReference type="InterPro" id="IPR036388">
    <property type="entry name" value="WH-like_DNA-bd_sf"/>
</dbReference>
<dbReference type="Gene3D" id="3.40.50.300">
    <property type="entry name" value="P-loop containing nucleotide triphosphate hydrolases"/>
    <property type="match status" value="1"/>
</dbReference>
<dbReference type="InterPro" id="IPR049945">
    <property type="entry name" value="AAA_22"/>
</dbReference>
<dbReference type="SMART" id="SM00421">
    <property type="entry name" value="HTH_LUXR"/>
    <property type="match status" value="1"/>
</dbReference>
<sequence>MAPAAPWLIDRGDLVAALDRASTRQVTIISAPAGSGKTSLLRAWAGRPGHRVAVVQVQRGQQDDQEFWLAVLDAISQGPRAATPDFNAKATVDQVLSELAGGVTLIIDDLHELNSPEALAQLTRLLTNLPPQAHAILTMRHDVRLRLHQLRLAGELAEIRAADLRFSERETRDLLDAAGITLSASGAALLHQRTEGWAAGLRLAALSLAGHPDPERFVAEFSGNDRTVAEYLIAEMLERRPPDVQDLLVRTSLLDRVNGELADLLTGRPGSEGTLLELEDANAFVVSLDPERTWFRYHHLFSDLLRLQLRATLPEEVPVLHRRAAEWFIAHGQVVEAIRHTREAGDWVDAARLLADHAFSLTLDGRAQTMQALVRDFPKGADHPELALVRAMGDLEQGRLDQAAAQLALAEAHVQATPPERRRRLQVAVASLTLSLARRRGQLAGVIEQAGFLASGQFDGDIALGSDLRAVALMNLGTAEAWTLGLPAAPDAERHLREGAALARQIGRPYLEVGCLAQLGFASLVLQSFAETQRRCREAIALAERYGWGTEPVIAPALIMLAATLIWTGEFDEGEQWLQRTRQALRTDTGPDITLLLHQTAGLLHAGRGRHQEALEEFGVAEHLGSQLEDSPALATRTTRWLLATQARLGMVGEARALLATLDDERAGSGEIRNAFAVIRLAEGEPAAALAAVAEVLDGTALVFGDVTVIEAHLLAGLAHHELGNRRAANQAAEQALALAESDRLVLPFAITGSRELLEALPRHETAHAALLTEILDSLHGAPPPAKESSSLPPTAELSPGELRVLRYLPTNLSRHEIAGQLYVSPNTISTHLRNIYAKLQVRDRSSAVRRARELRLLAAGRRTK</sequence>
<evidence type="ECO:0000256" key="3">
    <source>
        <dbReference type="ARBA" id="ARBA00023163"/>
    </source>
</evidence>
<accession>A0A4R7ZWD0</accession>
<keyword evidence="3" id="KW-0804">Transcription</keyword>
<dbReference type="InterPro" id="IPR011990">
    <property type="entry name" value="TPR-like_helical_dom_sf"/>
</dbReference>
<feature type="domain" description="HTH luxR-type" evidence="4">
    <location>
        <begin position="791"/>
        <end position="856"/>
    </location>
</feature>
<dbReference type="PANTHER" id="PTHR44688:SF16">
    <property type="entry name" value="DNA-BINDING TRANSCRIPTIONAL ACTIVATOR DEVR_DOSR"/>
    <property type="match status" value="1"/>
</dbReference>
<dbReference type="SUPFAM" id="SSF48452">
    <property type="entry name" value="TPR-like"/>
    <property type="match status" value="2"/>
</dbReference>
<keyword evidence="1" id="KW-0805">Transcription regulation</keyword>
<name>A0A4R7ZWD0_9ACTN</name>
<dbReference type="Proteomes" id="UP000295447">
    <property type="component" value="Unassembled WGS sequence"/>
</dbReference>
<dbReference type="SUPFAM" id="SSF52540">
    <property type="entry name" value="P-loop containing nucleoside triphosphate hydrolases"/>
    <property type="match status" value="1"/>
</dbReference>
<evidence type="ECO:0000259" key="4">
    <source>
        <dbReference type="PROSITE" id="PS50043"/>
    </source>
</evidence>
<dbReference type="PRINTS" id="PR00038">
    <property type="entry name" value="HTHLUXR"/>
</dbReference>
<dbReference type="RefSeq" id="WP_202874394.1">
    <property type="nucleotide sequence ID" value="NZ_SODF01000001.1"/>
</dbReference>
<dbReference type="InterPro" id="IPR016032">
    <property type="entry name" value="Sig_transdc_resp-reg_C-effctor"/>
</dbReference>
<protein>
    <submittedName>
        <fullName evidence="5">LuxR family maltose regulon positive regulatory protein</fullName>
    </submittedName>
</protein>
<dbReference type="CDD" id="cd06170">
    <property type="entry name" value="LuxR_C_like"/>
    <property type="match status" value="1"/>
</dbReference>
<dbReference type="SUPFAM" id="SSF46894">
    <property type="entry name" value="C-terminal effector domain of the bipartite response regulators"/>
    <property type="match status" value="1"/>
</dbReference>
<comment type="caution">
    <text evidence="5">The sequence shown here is derived from an EMBL/GenBank/DDBJ whole genome shotgun (WGS) entry which is preliminary data.</text>
</comment>
<evidence type="ECO:0000256" key="1">
    <source>
        <dbReference type="ARBA" id="ARBA00023015"/>
    </source>
</evidence>
<dbReference type="Pfam" id="PF13401">
    <property type="entry name" value="AAA_22"/>
    <property type="match status" value="1"/>
</dbReference>
<dbReference type="GO" id="GO:0016887">
    <property type="term" value="F:ATP hydrolysis activity"/>
    <property type="evidence" value="ECO:0007669"/>
    <property type="project" value="InterPro"/>
</dbReference>
<dbReference type="InterPro" id="IPR000792">
    <property type="entry name" value="Tscrpt_reg_LuxR_C"/>
</dbReference>
<dbReference type="PANTHER" id="PTHR44688">
    <property type="entry name" value="DNA-BINDING TRANSCRIPTIONAL ACTIVATOR DEVR_DOSR"/>
    <property type="match status" value="1"/>
</dbReference>
<dbReference type="InterPro" id="IPR027417">
    <property type="entry name" value="P-loop_NTPase"/>
</dbReference>
<dbReference type="Pfam" id="PF25873">
    <property type="entry name" value="WHD_MalT"/>
    <property type="match status" value="1"/>
</dbReference>
<dbReference type="GO" id="GO:0006355">
    <property type="term" value="P:regulation of DNA-templated transcription"/>
    <property type="evidence" value="ECO:0007669"/>
    <property type="project" value="InterPro"/>
</dbReference>
<keyword evidence="2" id="KW-0238">DNA-binding</keyword>
<gene>
    <name evidence="5" type="ORF">EV650_0877</name>
</gene>